<evidence type="ECO:0000313" key="4">
    <source>
        <dbReference type="Proteomes" id="UP001606210"/>
    </source>
</evidence>
<proteinExistence type="predicted"/>
<dbReference type="PANTHER" id="PTHR38731">
    <property type="entry name" value="LIPL45-RELATED LIPOPROTEIN-RELATED"/>
    <property type="match status" value="1"/>
</dbReference>
<feature type="chain" id="PRO_5047384919" evidence="1">
    <location>
        <begin position="22"/>
        <end position="214"/>
    </location>
</feature>
<name>A0ABW7F727_9BURK</name>
<keyword evidence="4" id="KW-1185">Reference proteome</keyword>
<dbReference type="InterPro" id="IPR006860">
    <property type="entry name" value="FecR"/>
</dbReference>
<dbReference type="Gene3D" id="2.60.120.1440">
    <property type="match status" value="1"/>
</dbReference>
<gene>
    <name evidence="3" type="ORF">ACG00Y_21080</name>
</gene>
<comment type="caution">
    <text evidence="3">The sequence shown here is derived from an EMBL/GenBank/DDBJ whole genome shotgun (WGS) entry which is preliminary data.</text>
</comment>
<protein>
    <submittedName>
        <fullName evidence="3">FecR domain-containing protein</fullName>
    </submittedName>
</protein>
<sequence>MNKRLLVLWAGWLLPVAMAVAAPVAEVAGLSGEAHTGPAAQARALAVGDKLEPGADVRTGDKGRVRLRFVDGSTVVIGDRSVFRIEAFAGGRDGKPRQASLLLQLGLIGQTVSPSRGGSWTVRTPSAVTAVRGTEFMVEVGADLDTSVDVQEGKVEIETVDAPDKPRAKSLRQPPVLLQPGSPAMVCRQGGECVVAKSFNPDRMKQKQDRLSGV</sequence>
<dbReference type="PANTHER" id="PTHR38731:SF3">
    <property type="entry name" value="BLL6125 PROTEIN"/>
    <property type="match status" value="1"/>
</dbReference>
<feature type="signal peptide" evidence="1">
    <location>
        <begin position="1"/>
        <end position="21"/>
    </location>
</feature>
<evidence type="ECO:0000256" key="1">
    <source>
        <dbReference type="SAM" id="SignalP"/>
    </source>
</evidence>
<dbReference type="EMBL" id="JBIGHV010000008">
    <property type="protein sequence ID" value="MFG6432427.1"/>
    <property type="molecule type" value="Genomic_DNA"/>
</dbReference>
<reference evidence="3 4" key="1">
    <citation type="submission" date="2024-08" db="EMBL/GenBank/DDBJ databases">
        <authorList>
            <person name="Lu H."/>
        </authorList>
    </citation>
    <scope>NUCLEOTIDE SEQUENCE [LARGE SCALE GENOMIC DNA]</scope>
    <source>
        <strain evidence="3 4">LYH14W</strain>
    </source>
</reference>
<dbReference type="Pfam" id="PF04773">
    <property type="entry name" value="FecR"/>
    <property type="match status" value="1"/>
</dbReference>
<evidence type="ECO:0000313" key="3">
    <source>
        <dbReference type="EMBL" id="MFG6432427.1"/>
    </source>
</evidence>
<dbReference type="RefSeq" id="WP_394482283.1">
    <property type="nucleotide sequence ID" value="NZ_JBIGHV010000008.1"/>
</dbReference>
<dbReference type="Proteomes" id="UP001606210">
    <property type="component" value="Unassembled WGS sequence"/>
</dbReference>
<organism evidence="3 4">
    <name type="scientific">Pelomonas parva</name>
    <dbReference type="NCBI Taxonomy" id="3299032"/>
    <lineage>
        <taxon>Bacteria</taxon>
        <taxon>Pseudomonadati</taxon>
        <taxon>Pseudomonadota</taxon>
        <taxon>Betaproteobacteria</taxon>
        <taxon>Burkholderiales</taxon>
        <taxon>Sphaerotilaceae</taxon>
        <taxon>Roseateles</taxon>
    </lineage>
</organism>
<evidence type="ECO:0000259" key="2">
    <source>
        <dbReference type="Pfam" id="PF04773"/>
    </source>
</evidence>
<keyword evidence="1" id="KW-0732">Signal</keyword>
<accession>A0ABW7F727</accession>
<feature type="domain" description="FecR protein" evidence="2">
    <location>
        <begin position="56"/>
        <end position="156"/>
    </location>
</feature>